<evidence type="ECO:0000256" key="6">
    <source>
        <dbReference type="SAM" id="Phobius"/>
    </source>
</evidence>
<feature type="domain" description="Putative ER transporter 6TM N-terminal" evidence="8">
    <location>
        <begin position="315"/>
        <end position="625"/>
    </location>
</feature>
<comment type="subcellular location">
    <subcellularLocation>
        <location evidence="1">Membrane</location>
        <topology evidence="1">Multi-pass membrane protein</topology>
    </subcellularLocation>
</comment>
<accession>A0A4P9XKN7</accession>
<keyword evidence="11" id="KW-1185">Reference proteome</keyword>
<feature type="region of interest" description="Disordered" evidence="5">
    <location>
        <begin position="1198"/>
        <end position="1248"/>
    </location>
</feature>
<keyword evidence="3 6" id="KW-1133">Transmembrane helix</keyword>
<feature type="transmembrane region" description="Helical" evidence="6">
    <location>
        <begin position="276"/>
        <end position="299"/>
    </location>
</feature>
<feature type="compositionally biased region" description="Low complexity" evidence="5">
    <location>
        <begin position="77"/>
        <end position="94"/>
    </location>
</feature>
<dbReference type="InterPro" id="IPR052430">
    <property type="entry name" value="IVT-Associated"/>
</dbReference>
<protein>
    <recommendedName>
        <fullName evidence="12">ER transporter 6TM N-terminal domain-containing protein</fullName>
    </recommendedName>
</protein>
<dbReference type="PANTHER" id="PTHR47804">
    <property type="entry name" value="60S RIBOSOMAL PROTEIN L19"/>
    <property type="match status" value="1"/>
</dbReference>
<evidence type="ECO:0000313" key="10">
    <source>
        <dbReference type="EMBL" id="RKP06001.1"/>
    </source>
</evidence>
<dbReference type="Proteomes" id="UP000271241">
    <property type="component" value="Unassembled WGS sequence"/>
</dbReference>
<keyword evidence="4 6" id="KW-0472">Membrane</keyword>
<reference evidence="11" key="1">
    <citation type="journal article" date="2018" name="Nat. Microbiol.">
        <title>Leveraging single-cell genomics to expand the fungal tree of life.</title>
        <authorList>
            <person name="Ahrendt S.R."/>
            <person name="Quandt C.A."/>
            <person name="Ciobanu D."/>
            <person name="Clum A."/>
            <person name="Salamov A."/>
            <person name="Andreopoulos B."/>
            <person name="Cheng J.F."/>
            <person name="Woyke T."/>
            <person name="Pelin A."/>
            <person name="Henrissat B."/>
            <person name="Reynolds N.K."/>
            <person name="Benny G.L."/>
            <person name="Smith M.E."/>
            <person name="James T.Y."/>
            <person name="Grigoriev I.V."/>
        </authorList>
    </citation>
    <scope>NUCLEOTIDE SEQUENCE [LARGE SCALE GENOMIC DNA]</scope>
    <source>
        <strain evidence="11">RSA 1356</strain>
    </source>
</reference>
<evidence type="ECO:0000259" key="9">
    <source>
        <dbReference type="Pfam" id="PF13515"/>
    </source>
</evidence>
<feature type="compositionally biased region" description="Polar residues" evidence="5">
    <location>
        <begin position="561"/>
        <end position="571"/>
    </location>
</feature>
<feature type="transmembrane region" description="Helical" evidence="6">
    <location>
        <begin position="942"/>
        <end position="959"/>
    </location>
</feature>
<feature type="transmembrane region" description="Helical" evidence="6">
    <location>
        <begin position="311"/>
        <end position="330"/>
    </location>
</feature>
<organism evidence="10 11">
    <name type="scientific">Thamnocephalis sphaerospora</name>
    <dbReference type="NCBI Taxonomy" id="78915"/>
    <lineage>
        <taxon>Eukaryota</taxon>
        <taxon>Fungi</taxon>
        <taxon>Fungi incertae sedis</taxon>
        <taxon>Zoopagomycota</taxon>
        <taxon>Zoopagomycotina</taxon>
        <taxon>Zoopagomycetes</taxon>
        <taxon>Zoopagales</taxon>
        <taxon>Sigmoideomycetaceae</taxon>
        <taxon>Thamnocephalis</taxon>
    </lineage>
</organism>
<dbReference type="OrthoDB" id="1924968at2759"/>
<feature type="domain" description="DUF2421" evidence="7">
    <location>
        <begin position="1022"/>
        <end position="1179"/>
    </location>
</feature>
<dbReference type="STRING" id="78915.A0A4P9XKN7"/>
<name>A0A4P9XKN7_9FUNG</name>
<evidence type="ECO:0000256" key="3">
    <source>
        <dbReference type="ARBA" id="ARBA00022989"/>
    </source>
</evidence>
<feature type="compositionally biased region" description="Low complexity" evidence="5">
    <location>
        <begin position="28"/>
        <end position="40"/>
    </location>
</feature>
<dbReference type="Pfam" id="PF13515">
    <property type="entry name" value="FUSC_2"/>
    <property type="match status" value="1"/>
</dbReference>
<evidence type="ECO:0000256" key="4">
    <source>
        <dbReference type="ARBA" id="ARBA00023136"/>
    </source>
</evidence>
<dbReference type="InterPro" id="IPR018823">
    <property type="entry name" value="ArAE_2_N"/>
</dbReference>
<dbReference type="Pfam" id="PF10337">
    <property type="entry name" value="ArAE_2_N"/>
    <property type="match status" value="1"/>
</dbReference>
<evidence type="ECO:0000256" key="1">
    <source>
        <dbReference type="ARBA" id="ARBA00004141"/>
    </source>
</evidence>
<evidence type="ECO:0000256" key="5">
    <source>
        <dbReference type="SAM" id="MobiDB-lite"/>
    </source>
</evidence>
<sequence length="1299" mass="144050">MAASNLGLENRETAASAPRGMNERDCISSVGGTDTASAGGADDRDLGPHYFFLHRSPTLYADRSNDGESGSGSDTENGGSSNVGGNVKVSRSGSQHAVFVESSTRRRQRVPPNLAASEGNNSNDENQVQWTSMGAADAKRTGSKNIVGGAEQRRLQHAALTSASLAEHIASYVHLRDDAPGAEDSPLPPDSLHLSRLAQWRAWRKRLWHRTVTMLCPPGMLVKVFKGSLPYFICVLLSLIDPVVELLGPSTHISVIFVATYEACAPIGAHLEMLILATFELGLCLIYMSIMFLIAAAVNRAQIENGHSPNGGRWVGMAFLLVGIFWVAWARARFPRLKLPGNGALITLSFGMTSGLELTAFHPQSLIVLISPQILGVVLSLLANVLIFPETSGENMRNATCNMIRTLREQLDGTTREFLIPSFATVAARRRADQPEMSTPRTQTPAPTPTPSTYTRPVKMAKTRTERIADLSSTEYALSLSMPALRNTVKQASYEISISQHAPRDYRELANKLSYVQQHLSSMVLALRREDEWLRHELSILQNKSPAASPPSGKRRHDTPQGDSSAPLSPTQLAERLRRLQASTRLGERGDVVLLARIVDVTRDAITDLTGACSTALDRLRETVKADTYQGSTLRALIGVLLPNRFRPMHGNRPATMESGATLSLPERGGSDKSVEQLLDEALARYDIAESKCAREITTYIQDAGPRDELFLVFGFLYSLRELAFHIREMLVIEKRFHFVETSDGRTRHRRWRLWWPSVGLRKWLKRSEVRPSFGGPYRNAAAFVEKMQRRLDDELDESTRRSGSIRRRDSLEMRRERTINSTQTGYHSPMKSLQEARLSAGQWVRTAIWHALHWCQSFQVKYAFKTTLCALLISLPAFVSEESSALFQKIHGQWALVMAMLVISVDMGSTYLVGTYRVLGTLYGILWAIIVLESSLPKNPYVIGVMMAIHGIICWRLMHSPKVFRLGLIGVITTNSIVFGHYSGPYSTSSVFELSMYRGVTALVAVIMTIIISVLFWPFVARSELRKLLSLLIHECGRIYAKLAALRLLDHDDPSFVEVRAELDHLIRRMQTGLARATVLLISAGSEPRLKGPFPADIYLQLIQQLRYVCAWTVNMASAAVQSDPAMMRGLEKPVLHLRKDLTASILLCFHVLAGSLRTKLPLPAYLPSARAARLQSLHSVCPPLQRLDSAFTRVHEDDAGRGGDSSSGSKEVCRSSSESALAPPVTPTTPKHEDVTATCSHNSASQQLHDSTDDRYIYWYAYATGMSEFIRGQERVGDLVRQLVGVDELMVVHMKQE</sequence>
<dbReference type="GO" id="GO:0016020">
    <property type="term" value="C:membrane"/>
    <property type="evidence" value="ECO:0007669"/>
    <property type="project" value="UniProtKB-SubCell"/>
</dbReference>
<feature type="region of interest" description="Disordered" evidence="5">
    <location>
        <begin position="542"/>
        <end position="571"/>
    </location>
</feature>
<keyword evidence="2 6" id="KW-0812">Transmembrane</keyword>
<evidence type="ECO:0000259" key="7">
    <source>
        <dbReference type="Pfam" id="PF10334"/>
    </source>
</evidence>
<evidence type="ECO:0008006" key="12">
    <source>
        <dbReference type="Google" id="ProtNLM"/>
    </source>
</evidence>
<feature type="transmembrane region" description="Helical" evidence="6">
    <location>
        <begin position="917"/>
        <end position="936"/>
    </location>
</feature>
<feature type="compositionally biased region" description="Low complexity" evidence="5">
    <location>
        <begin position="439"/>
        <end position="456"/>
    </location>
</feature>
<dbReference type="PANTHER" id="PTHR47804:SF3">
    <property type="entry name" value="PROTEIN BRE4"/>
    <property type="match status" value="1"/>
</dbReference>
<feature type="domain" description="Integral membrane bound transporter" evidence="9">
    <location>
        <begin position="886"/>
        <end position="1013"/>
    </location>
</feature>
<feature type="transmembrane region" description="Helical" evidence="6">
    <location>
        <begin position="964"/>
        <end position="983"/>
    </location>
</feature>
<dbReference type="Pfam" id="PF10334">
    <property type="entry name" value="BRE4"/>
    <property type="match status" value="1"/>
</dbReference>
<dbReference type="InterPro" id="IPR018820">
    <property type="entry name" value="BRE4-related_DUF2421"/>
</dbReference>
<dbReference type="EMBL" id="KZ992978">
    <property type="protein sequence ID" value="RKP06001.1"/>
    <property type="molecule type" value="Genomic_DNA"/>
</dbReference>
<feature type="transmembrane region" description="Helical" evidence="6">
    <location>
        <begin position="367"/>
        <end position="388"/>
    </location>
</feature>
<dbReference type="InterPro" id="IPR049453">
    <property type="entry name" value="Memb_transporter_dom"/>
</dbReference>
<feature type="compositionally biased region" description="Polar residues" evidence="5">
    <location>
        <begin position="1239"/>
        <end position="1248"/>
    </location>
</feature>
<evidence type="ECO:0000259" key="8">
    <source>
        <dbReference type="Pfam" id="PF10337"/>
    </source>
</evidence>
<evidence type="ECO:0000256" key="2">
    <source>
        <dbReference type="ARBA" id="ARBA00022692"/>
    </source>
</evidence>
<gene>
    <name evidence="10" type="ORF">THASP1DRAFT_32172</name>
</gene>
<proteinExistence type="predicted"/>
<feature type="compositionally biased region" description="Polar residues" evidence="5">
    <location>
        <begin position="67"/>
        <end position="76"/>
    </location>
</feature>
<feature type="compositionally biased region" description="Polar residues" evidence="5">
    <location>
        <begin position="118"/>
        <end position="127"/>
    </location>
</feature>
<evidence type="ECO:0000313" key="11">
    <source>
        <dbReference type="Proteomes" id="UP000271241"/>
    </source>
</evidence>
<feature type="region of interest" description="Disordered" evidence="5">
    <location>
        <begin position="430"/>
        <end position="456"/>
    </location>
</feature>
<feature type="region of interest" description="Disordered" evidence="5">
    <location>
        <begin position="60"/>
        <end position="127"/>
    </location>
</feature>
<feature type="transmembrane region" description="Helical" evidence="6">
    <location>
        <begin position="1003"/>
        <end position="1021"/>
    </location>
</feature>
<feature type="region of interest" description="Disordered" evidence="5">
    <location>
        <begin position="1"/>
        <end position="45"/>
    </location>
</feature>